<dbReference type="PROSITE" id="PS51257">
    <property type="entry name" value="PROKAR_LIPOPROTEIN"/>
    <property type="match status" value="1"/>
</dbReference>
<name>A0ABS9KY78_9BACT</name>
<dbReference type="RefSeq" id="WP_237875861.1">
    <property type="nucleotide sequence ID" value="NZ_JAKLTR010000019.1"/>
</dbReference>
<evidence type="ECO:0000313" key="2">
    <source>
        <dbReference type="Proteomes" id="UP001165367"/>
    </source>
</evidence>
<evidence type="ECO:0008006" key="3">
    <source>
        <dbReference type="Google" id="ProtNLM"/>
    </source>
</evidence>
<protein>
    <recommendedName>
        <fullName evidence="3">Lipocalin-like domain-containing protein</fullName>
    </recommendedName>
</protein>
<sequence>MKGIRYLFSLLIVIGLFSSCSKSKDEVLSPEIVGKWMSTSVYTQDNGQFNWMATSNFREFITFNPDSRFSIFTDVPGGNGTYIYNNEQRSISLHFEGGTGGNSRVENRAVENISGDKLVVAFFNPQGELVNKIEYQRIN</sequence>
<keyword evidence="2" id="KW-1185">Reference proteome</keyword>
<accession>A0ABS9KY78</accession>
<proteinExistence type="predicted"/>
<dbReference type="Proteomes" id="UP001165367">
    <property type="component" value="Unassembled WGS sequence"/>
</dbReference>
<reference evidence="1" key="1">
    <citation type="submission" date="2022-01" db="EMBL/GenBank/DDBJ databases">
        <authorList>
            <person name="Jo J.-H."/>
            <person name="Im W.-T."/>
        </authorList>
    </citation>
    <scope>NUCLEOTIDE SEQUENCE</scope>
    <source>
        <strain evidence="1">NA20</strain>
    </source>
</reference>
<comment type="caution">
    <text evidence="1">The sequence shown here is derived from an EMBL/GenBank/DDBJ whole genome shotgun (WGS) entry which is preliminary data.</text>
</comment>
<dbReference type="EMBL" id="JAKLTR010000019">
    <property type="protein sequence ID" value="MCG2617266.1"/>
    <property type="molecule type" value="Genomic_DNA"/>
</dbReference>
<organism evidence="1 2">
    <name type="scientific">Terrimonas ginsenosidimutans</name>
    <dbReference type="NCBI Taxonomy" id="2908004"/>
    <lineage>
        <taxon>Bacteria</taxon>
        <taxon>Pseudomonadati</taxon>
        <taxon>Bacteroidota</taxon>
        <taxon>Chitinophagia</taxon>
        <taxon>Chitinophagales</taxon>
        <taxon>Chitinophagaceae</taxon>
        <taxon>Terrimonas</taxon>
    </lineage>
</organism>
<gene>
    <name evidence="1" type="ORF">LZZ85_23420</name>
</gene>
<evidence type="ECO:0000313" key="1">
    <source>
        <dbReference type="EMBL" id="MCG2617266.1"/>
    </source>
</evidence>